<dbReference type="InterPro" id="IPR016181">
    <property type="entry name" value="Acyl_CoA_acyltransferase"/>
</dbReference>
<evidence type="ECO:0000313" key="3">
    <source>
        <dbReference type="Proteomes" id="UP000249248"/>
    </source>
</evidence>
<dbReference type="RefSeq" id="WP_111062642.1">
    <property type="nucleotide sequence ID" value="NZ_JBHUCU010000027.1"/>
</dbReference>
<dbReference type="InterPro" id="IPR000182">
    <property type="entry name" value="GNAT_dom"/>
</dbReference>
<feature type="domain" description="N-acetyltransferase" evidence="1">
    <location>
        <begin position="10"/>
        <end position="167"/>
    </location>
</feature>
<dbReference type="Proteomes" id="UP000249248">
    <property type="component" value="Unassembled WGS sequence"/>
</dbReference>
<dbReference type="AlphaFoldDB" id="A0A2W1NPX9"/>
<dbReference type="EMBL" id="QKSB01000003">
    <property type="protein sequence ID" value="PZE17682.1"/>
    <property type="molecule type" value="Genomic_DNA"/>
</dbReference>
<accession>A0A2W1NPX9</accession>
<proteinExistence type="predicted"/>
<comment type="caution">
    <text evidence="2">The sequence shown here is derived from an EMBL/GenBank/DDBJ whole genome shotgun (WGS) entry which is preliminary data.</text>
</comment>
<gene>
    <name evidence="2" type="ORF">DNU06_07580</name>
</gene>
<dbReference type="PANTHER" id="PTHR43792">
    <property type="entry name" value="GNAT FAMILY, PUTATIVE (AFU_ORTHOLOGUE AFUA_3G00765)-RELATED-RELATED"/>
    <property type="match status" value="1"/>
</dbReference>
<keyword evidence="3" id="KW-1185">Reference proteome</keyword>
<dbReference type="GO" id="GO:0016747">
    <property type="term" value="F:acyltransferase activity, transferring groups other than amino-acyl groups"/>
    <property type="evidence" value="ECO:0007669"/>
    <property type="project" value="InterPro"/>
</dbReference>
<dbReference type="OrthoDB" id="9788916at2"/>
<dbReference type="PROSITE" id="PS51186">
    <property type="entry name" value="GNAT"/>
    <property type="match status" value="1"/>
</dbReference>
<sequence length="170" mass="19863">MSTIFNTPRLVVRHLQVTDELPFFDLMSNPNVMDPIPQPIFSIRKSKEKLNELMAGDPTGAKMLWAVSIKDSNTLIGICGYLKNNEKNPEIAYRFREQFWHQGYGTEIAEHLIAYGFKKLNFDTIDADVDINNKNSENILKRFMKPVSEFWDDENVCFNRRYRITIPITR</sequence>
<reference evidence="2 3" key="1">
    <citation type="submission" date="2018-06" db="EMBL/GenBank/DDBJ databases">
        <title>The draft genome sequence of Crocinitomix sp. SM1701.</title>
        <authorList>
            <person name="Zhang X."/>
        </authorList>
    </citation>
    <scope>NUCLEOTIDE SEQUENCE [LARGE SCALE GENOMIC DNA]</scope>
    <source>
        <strain evidence="2 3">SM1701</strain>
    </source>
</reference>
<dbReference type="SUPFAM" id="SSF55729">
    <property type="entry name" value="Acyl-CoA N-acyltransferases (Nat)"/>
    <property type="match status" value="1"/>
</dbReference>
<name>A0A2W1NPX9_9FLAO</name>
<evidence type="ECO:0000259" key="1">
    <source>
        <dbReference type="PROSITE" id="PS51186"/>
    </source>
</evidence>
<dbReference type="Pfam" id="PF13302">
    <property type="entry name" value="Acetyltransf_3"/>
    <property type="match status" value="1"/>
</dbReference>
<organism evidence="2 3">
    <name type="scientific">Putridiphycobacter roseus</name>
    <dbReference type="NCBI Taxonomy" id="2219161"/>
    <lineage>
        <taxon>Bacteria</taxon>
        <taxon>Pseudomonadati</taxon>
        <taxon>Bacteroidota</taxon>
        <taxon>Flavobacteriia</taxon>
        <taxon>Flavobacteriales</taxon>
        <taxon>Crocinitomicaceae</taxon>
        <taxon>Putridiphycobacter</taxon>
    </lineage>
</organism>
<dbReference type="Gene3D" id="3.40.630.30">
    <property type="match status" value="1"/>
</dbReference>
<dbReference type="InterPro" id="IPR051531">
    <property type="entry name" value="N-acetyltransferase"/>
</dbReference>
<evidence type="ECO:0000313" key="2">
    <source>
        <dbReference type="EMBL" id="PZE17682.1"/>
    </source>
</evidence>
<protein>
    <recommendedName>
        <fullName evidence="1">N-acetyltransferase domain-containing protein</fullName>
    </recommendedName>
</protein>